<reference evidence="8 9" key="1">
    <citation type="submission" date="2020-09" db="EMBL/GenBank/DDBJ databases">
        <authorList>
            <person name="Tanuku N.R.S."/>
        </authorList>
    </citation>
    <scope>NUCLEOTIDE SEQUENCE [LARGE SCALE GENOMIC DNA]</scope>
    <source>
        <strain evidence="8 9">AK62</strain>
    </source>
</reference>
<keyword evidence="4" id="KW-0804">Transcription</keyword>
<dbReference type="EMBL" id="JACVEW010000017">
    <property type="protein sequence ID" value="MBP0049388.1"/>
    <property type="molecule type" value="Genomic_DNA"/>
</dbReference>
<keyword evidence="2" id="KW-0805">Transcription regulation</keyword>
<dbReference type="PROSITE" id="PS00622">
    <property type="entry name" value="HTH_LUXR_1"/>
    <property type="match status" value="1"/>
</dbReference>
<dbReference type="InterPro" id="IPR011006">
    <property type="entry name" value="CheY-like_superfamily"/>
</dbReference>
<evidence type="ECO:0000313" key="9">
    <source>
        <dbReference type="Proteomes" id="UP000810171"/>
    </source>
</evidence>
<dbReference type="Proteomes" id="UP000810171">
    <property type="component" value="Unassembled WGS sequence"/>
</dbReference>
<dbReference type="PRINTS" id="PR00038">
    <property type="entry name" value="HTHLUXR"/>
</dbReference>
<dbReference type="PANTHER" id="PTHR43214">
    <property type="entry name" value="TWO-COMPONENT RESPONSE REGULATOR"/>
    <property type="match status" value="1"/>
</dbReference>
<dbReference type="Gene3D" id="3.40.50.2300">
    <property type="match status" value="1"/>
</dbReference>
<dbReference type="SMART" id="SM00448">
    <property type="entry name" value="REC"/>
    <property type="match status" value="1"/>
</dbReference>
<dbReference type="InterPro" id="IPR000792">
    <property type="entry name" value="Tscrpt_reg_LuxR_C"/>
</dbReference>
<gene>
    <name evidence="8" type="ORF">H9C73_11625</name>
</gene>
<organism evidence="8 9">
    <name type="scientific">Marinobacterium alkalitolerans</name>
    <dbReference type="NCBI Taxonomy" id="1542925"/>
    <lineage>
        <taxon>Bacteria</taxon>
        <taxon>Pseudomonadati</taxon>
        <taxon>Pseudomonadota</taxon>
        <taxon>Gammaproteobacteria</taxon>
        <taxon>Oceanospirillales</taxon>
        <taxon>Oceanospirillaceae</taxon>
        <taxon>Marinobacterium</taxon>
    </lineage>
</organism>
<dbReference type="SUPFAM" id="SSF52172">
    <property type="entry name" value="CheY-like"/>
    <property type="match status" value="1"/>
</dbReference>
<feature type="domain" description="Response regulatory" evidence="7">
    <location>
        <begin position="6"/>
        <end position="122"/>
    </location>
</feature>
<dbReference type="Pfam" id="PF00196">
    <property type="entry name" value="GerE"/>
    <property type="match status" value="1"/>
</dbReference>
<dbReference type="CDD" id="cd17535">
    <property type="entry name" value="REC_NarL-like"/>
    <property type="match status" value="1"/>
</dbReference>
<protein>
    <submittedName>
        <fullName evidence="8">Response regulator transcription factor</fullName>
    </submittedName>
</protein>
<feature type="modified residue" description="4-aspartylphosphate" evidence="5">
    <location>
        <position position="57"/>
    </location>
</feature>
<keyword evidence="1 5" id="KW-0597">Phosphoprotein</keyword>
<dbReference type="InterPro" id="IPR016032">
    <property type="entry name" value="Sig_transdc_resp-reg_C-effctor"/>
</dbReference>
<proteinExistence type="predicted"/>
<evidence type="ECO:0000259" key="7">
    <source>
        <dbReference type="PROSITE" id="PS50110"/>
    </source>
</evidence>
<sequence length="217" mass="23761">MTALIRVLLVDDHPLVIDGIQARLEDEGGIEVVGRANNGREAIEAAKSLQPDVILMDISMPVMNGLEATRELQQTMPETRVLILSMHDNREYMVQLIQSGAKGYILKDVSAAEMVSAVETVYRGGTYFSSSASQTLFSQFEAPEVSATPSASGLTRRETTVLKLLAEGRNNKEIAKVLGISVRTVETHRQNIKSKLDIHTAAGLTRYAIEHDLVQLS</sequence>
<keyword evidence="3" id="KW-0238">DNA-binding</keyword>
<evidence type="ECO:0000256" key="2">
    <source>
        <dbReference type="ARBA" id="ARBA00023015"/>
    </source>
</evidence>
<evidence type="ECO:0000256" key="3">
    <source>
        <dbReference type="ARBA" id="ARBA00023125"/>
    </source>
</evidence>
<comment type="caution">
    <text evidence="8">The sequence shown here is derived from an EMBL/GenBank/DDBJ whole genome shotgun (WGS) entry which is preliminary data.</text>
</comment>
<keyword evidence="9" id="KW-1185">Reference proteome</keyword>
<evidence type="ECO:0000313" key="8">
    <source>
        <dbReference type="EMBL" id="MBP0049388.1"/>
    </source>
</evidence>
<dbReference type="PROSITE" id="PS50110">
    <property type="entry name" value="RESPONSE_REGULATORY"/>
    <property type="match status" value="1"/>
</dbReference>
<dbReference type="SMART" id="SM00421">
    <property type="entry name" value="HTH_LUXR"/>
    <property type="match status" value="1"/>
</dbReference>
<evidence type="ECO:0000259" key="6">
    <source>
        <dbReference type="PROSITE" id="PS50043"/>
    </source>
</evidence>
<dbReference type="CDD" id="cd06170">
    <property type="entry name" value="LuxR_C_like"/>
    <property type="match status" value="1"/>
</dbReference>
<evidence type="ECO:0000256" key="1">
    <source>
        <dbReference type="ARBA" id="ARBA00022553"/>
    </source>
</evidence>
<dbReference type="PANTHER" id="PTHR43214:SF41">
    <property type="entry name" value="NITRATE_NITRITE RESPONSE REGULATOR PROTEIN NARP"/>
    <property type="match status" value="1"/>
</dbReference>
<dbReference type="PROSITE" id="PS50043">
    <property type="entry name" value="HTH_LUXR_2"/>
    <property type="match status" value="1"/>
</dbReference>
<accession>A0ABS3ZCF3</accession>
<dbReference type="RefSeq" id="WP_209287997.1">
    <property type="nucleotide sequence ID" value="NZ_JACVEW010000017.1"/>
</dbReference>
<evidence type="ECO:0000256" key="5">
    <source>
        <dbReference type="PROSITE-ProRule" id="PRU00169"/>
    </source>
</evidence>
<dbReference type="SUPFAM" id="SSF46894">
    <property type="entry name" value="C-terminal effector domain of the bipartite response regulators"/>
    <property type="match status" value="1"/>
</dbReference>
<name>A0ABS3ZCF3_9GAMM</name>
<dbReference type="InterPro" id="IPR001789">
    <property type="entry name" value="Sig_transdc_resp-reg_receiver"/>
</dbReference>
<dbReference type="Pfam" id="PF00072">
    <property type="entry name" value="Response_reg"/>
    <property type="match status" value="1"/>
</dbReference>
<evidence type="ECO:0000256" key="4">
    <source>
        <dbReference type="ARBA" id="ARBA00023163"/>
    </source>
</evidence>
<feature type="domain" description="HTH luxR-type" evidence="6">
    <location>
        <begin position="147"/>
        <end position="212"/>
    </location>
</feature>
<dbReference type="InterPro" id="IPR058245">
    <property type="entry name" value="NreC/VraR/RcsB-like_REC"/>
</dbReference>
<dbReference type="InterPro" id="IPR039420">
    <property type="entry name" value="WalR-like"/>
</dbReference>